<dbReference type="Pfam" id="PF00892">
    <property type="entry name" value="EamA"/>
    <property type="match status" value="1"/>
</dbReference>
<accession>A0A502BY70</accession>
<dbReference type="EMBL" id="RCZO01000010">
    <property type="protein sequence ID" value="TPG05460.1"/>
    <property type="molecule type" value="Genomic_DNA"/>
</dbReference>
<feature type="transmembrane region" description="Helical" evidence="1">
    <location>
        <begin position="278"/>
        <end position="294"/>
    </location>
</feature>
<gene>
    <name evidence="3" type="ORF">EAH88_16035</name>
</gene>
<comment type="caution">
    <text evidence="3">The sequence shown here is derived from an EMBL/GenBank/DDBJ whole genome shotgun (WGS) entry which is preliminary data.</text>
</comment>
<feature type="transmembrane region" description="Helical" evidence="1">
    <location>
        <begin position="190"/>
        <end position="210"/>
    </location>
</feature>
<feature type="transmembrane region" description="Helical" evidence="1">
    <location>
        <begin position="222"/>
        <end position="240"/>
    </location>
</feature>
<protein>
    <submittedName>
        <fullName evidence="3">EamA family transporter</fullName>
    </submittedName>
</protein>
<dbReference type="SUPFAM" id="SSF103481">
    <property type="entry name" value="Multidrug resistance efflux transporter EmrE"/>
    <property type="match status" value="2"/>
</dbReference>
<keyword evidence="4" id="KW-1185">Reference proteome</keyword>
<feature type="transmembrane region" description="Helical" evidence="1">
    <location>
        <begin position="112"/>
        <end position="130"/>
    </location>
</feature>
<organism evidence="3 4">
    <name type="scientific">Rhodanobacter glycinis</name>
    <dbReference type="NCBI Taxonomy" id="582702"/>
    <lineage>
        <taxon>Bacteria</taxon>
        <taxon>Pseudomonadati</taxon>
        <taxon>Pseudomonadota</taxon>
        <taxon>Gammaproteobacteria</taxon>
        <taxon>Lysobacterales</taxon>
        <taxon>Rhodanobacteraceae</taxon>
        <taxon>Rhodanobacter</taxon>
    </lineage>
</organism>
<keyword evidence="1" id="KW-0812">Transmembrane</keyword>
<dbReference type="OrthoDB" id="9815120at2"/>
<evidence type="ECO:0000259" key="2">
    <source>
        <dbReference type="Pfam" id="PF00892"/>
    </source>
</evidence>
<feature type="transmembrane region" description="Helical" evidence="1">
    <location>
        <begin position="28"/>
        <end position="49"/>
    </location>
</feature>
<proteinExistence type="predicted"/>
<evidence type="ECO:0000313" key="3">
    <source>
        <dbReference type="EMBL" id="TPG05460.1"/>
    </source>
</evidence>
<reference evidence="3 4" key="1">
    <citation type="journal article" date="2019" name="Environ. Microbiol.">
        <title>Species interactions and distinct microbial communities in high Arctic permafrost affected cryosols are associated with the CH4 and CO2 gas fluxes.</title>
        <authorList>
            <person name="Altshuler I."/>
            <person name="Hamel J."/>
            <person name="Turney S."/>
            <person name="Magnuson E."/>
            <person name="Levesque R."/>
            <person name="Greer C."/>
            <person name="Whyte L.G."/>
        </authorList>
    </citation>
    <scope>NUCLEOTIDE SEQUENCE [LARGE SCALE GENOMIC DNA]</scope>
    <source>
        <strain evidence="3 4">S13Y</strain>
    </source>
</reference>
<dbReference type="AlphaFoldDB" id="A0A502BY70"/>
<name>A0A502BY70_9GAMM</name>
<sequence>MDNEQDTSTLHRLAPTQIALGERVPPHLYFIVSAVFHYLGPAFAVLLFARVEPLGVAWLRIASAALIFAVWRKPWRYFMRQGAAARWNIVGLGVVLGCMNICFYLAIDRLPLGTVGAIEFLGPIALALAGTRTQRNVVALAVAVAGVWMLTHVRLAGAPTGFVFAFANCALFMLYIVLGHRAAKDGGGEGIDRLAAAMLVALLVAMPFGLHDAAVALVSPGLLAAGIGIGISSSVIPYVCDQLAMARLPRATFALLLALLPATASVIGIVVLHQIPGTIEMIGIALVIVGVKLHRTSRR</sequence>
<dbReference type="Proteomes" id="UP000319486">
    <property type="component" value="Unassembled WGS sequence"/>
</dbReference>
<feature type="domain" description="EamA" evidence="2">
    <location>
        <begin position="161"/>
        <end position="291"/>
    </location>
</feature>
<dbReference type="InterPro" id="IPR037185">
    <property type="entry name" value="EmrE-like"/>
</dbReference>
<feature type="transmembrane region" description="Helical" evidence="1">
    <location>
        <begin position="55"/>
        <end position="71"/>
    </location>
</feature>
<keyword evidence="1" id="KW-1133">Transmembrane helix</keyword>
<feature type="transmembrane region" description="Helical" evidence="1">
    <location>
        <begin position="161"/>
        <end position="178"/>
    </location>
</feature>
<feature type="transmembrane region" description="Helical" evidence="1">
    <location>
        <begin position="83"/>
        <end position="106"/>
    </location>
</feature>
<evidence type="ECO:0000313" key="4">
    <source>
        <dbReference type="Proteomes" id="UP000319486"/>
    </source>
</evidence>
<dbReference type="GO" id="GO:0016020">
    <property type="term" value="C:membrane"/>
    <property type="evidence" value="ECO:0007669"/>
    <property type="project" value="InterPro"/>
</dbReference>
<feature type="transmembrane region" description="Helical" evidence="1">
    <location>
        <begin position="137"/>
        <end position="155"/>
    </location>
</feature>
<evidence type="ECO:0000256" key="1">
    <source>
        <dbReference type="SAM" id="Phobius"/>
    </source>
</evidence>
<dbReference type="InterPro" id="IPR000620">
    <property type="entry name" value="EamA_dom"/>
</dbReference>
<feature type="transmembrane region" description="Helical" evidence="1">
    <location>
        <begin position="252"/>
        <end position="272"/>
    </location>
</feature>
<keyword evidence="1" id="KW-0472">Membrane</keyword>
<dbReference type="RefSeq" id="WP_140654600.1">
    <property type="nucleotide sequence ID" value="NZ_RCZB01000007.1"/>
</dbReference>